<evidence type="ECO:0000313" key="2">
    <source>
        <dbReference type="Proteomes" id="UP001057580"/>
    </source>
</evidence>
<sequence length="96" mass="10434">MLHQGPSGRNGIAAAEVDGYDRRILELLESVACPLCPPSIAVNVRSSPTDARVRCQKLHGLGLLDTEERGRKAFTLSTTGEDFVAGNVTVESLRWR</sequence>
<dbReference type="Proteomes" id="UP001057580">
    <property type="component" value="Chromosome"/>
</dbReference>
<dbReference type="Gene3D" id="1.10.10.10">
    <property type="entry name" value="Winged helix-like DNA-binding domain superfamily/Winged helix DNA-binding domain"/>
    <property type="match status" value="1"/>
</dbReference>
<evidence type="ECO:0000313" key="1">
    <source>
        <dbReference type="EMBL" id="UWM54535.1"/>
    </source>
</evidence>
<keyword evidence="2" id="KW-1185">Reference proteome</keyword>
<accession>A0A9E7R4J6</accession>
<dbReference type="AlphaFoldDB" id="A0A9E7R4J6"/>
<name>A0A9E7R4J6_9EURY</name>
<dbReference type="RefSeq" id="WP_260593555.1">
    <property type="nucleotide sequence ID" value="NZ_CP104003.1"/>
</dbReference>
<proteinExistence type="predicted"/>
<dbReference type="InterPro" id="IPR036388">
    <property type="entry name" value="WH-like_DNA-bd_sf"/>
</dbReference>
<organism evidence="1 2">
    <name type="scientific">Salinirubellus salinus</name>
    <dbReference type="NCBI Taxonomy" id="1364945"/>
    <lineage>
        <taxon>Archaea</taxon>
        <taxon>Methanobacteriati</taxon>
        <taxon>Methanobacteriota</taxon>
        <taxon>Stenosarchaea group</taxon>
        <taxon>Halobacteria</taxon>
        <taxon>Halobacteriales</taxon>
        <taxon>Natronomonadaceae</taxon>
        <taxon>Salinirubellus</taxon>
    </lineage>
</organism>
<dbReference type="EMBL" id="CP104003">
    <property type="protein sequence ID" value="UWM54535.1"/>
    <property type="molecule type" value="Genomic_DNA"/>
</dbReference>
<dbReference type="GeneID" id="74944903"/>
<protein>
    <submittedName>
        <fullName evidence="1">Uncharacterized protein</fullName>
    </submittedName>
</protein>
<dbReference type="KEGG" id="ssai:N0B31_20735"/>
<gene>
    <name evidence="1" type="ORF">N0B31_20735</name>
</gene>
<reference evidence="1" key="1">
    <citation type="submission" date="2022-09" db="EMBL/GenBank/DDBJ databases">
        <title>Diverse halophilic archaea isolated from saline environments.</title>
        <authorList>
            <person name="Cui H.-L."/>
        </authorList>
    </citation>
    <scope>NUCLEOTIDE SEQUENCE</scope>
    <source>
        <strain evidence="1">ZS-35-S2</strain>
    </source>
</reference>